<gene>
    <name evidence="1" type="ORF">AG1IA_07472</name>
</gene>
<sequence length="131" mass="14517">MCHDLKGHWLGTVMSTVDDSYGWLCPEHAMGRVGAMSGPVVSARVRIMRAPHVMRKHACAHVGAGEVMGRKPNLACERRRRALVQCQLCSDCTLFGCAHRSVLDLTEIPTHRHSLISPAKPRNRSSLFANF</sequence>
<reference evidence="1 2" key="1">
    <citation type="journal article" date="2013" name="Nat. Commun.">
        <title>The evolution and pathogenic mechanisms of the rice sheath blight pathogen.</title>
        <authorList>
            <person name="Zheng A."/>
            <person name="Lin R."/>
            <person name="Xu L."/>
            <person name="Qin P."/>
            <person name="Tang C."/>
            <person name="Ai P."/>
            <person name="Zhang D."/>
            <person name="Liu Y."/>
            <person name="Sun Z."/>
            <person name="Feng H."/>
            <person name="Wang Y."/>
            <person name="Chen Y."/>
            <person name="Liang X."/>
            <person name="Fu R."/>
            <person name="Li Q."/>
            <person name="Zhang J."/>
            <person name="Yu X."/>
            <person name="Xie Z."/>
            <person name="Ding L."/>
            <person name="Guan P."/>
            <person name="Tang J."/>
            <person name="Liang Y."/>
            <person name="Wang S."/>
            <person name="Deng Q."/>
            <person name="Li S."/>
            <person name="Zhu J."/>
            <person name="Wang L."/>
            <person name="Liu H."/>
            <person name="Li P."/>
        </authorList>
    </citation>
    <scope>NUCLEOTIDE SEQUENCE [LARGE SCALE GENOMIC DNA]</scope>
    <source>
        <strain evidence="2">AG-1 IA</strain>
    </source>
</reference>
<protein>
    <submittedName>
        <fullName evidence="1">Uncharacterized protein</fullName>
    </submittedName>
</protein>
<comment type="caution">
    <text evidence="1">The sequence shown here is derived from an EMBL/GenBank/DDBJ whole genome shotgun (WGS) entry which is preliminary data.</text>
</comment>
<evidence type="ECO:0000313" key="2">
    <source>
        <dbReference type="Proteomes" id="UP000011668"/>
    </source>
</evidence>
<dbReference type="AlphaFoldDB" id="L8WKM3"/>
<organism evidence="1 2">
    <name type="scientific">Thanatephorus cucumeris (strain AG1-IA)</name>
    <name type="common">Rice sheath blight fungus</name>
    <name type="synonym">Rhizoctonia solani</name>
    <dbReference type="NCBI Taxonomy" id="983506"/>
    <lineage>
        <taxon>Eukaryota</taxon>
        <taxon>Fungi</taxon>
        <taxon>Dikarya</taxon>
        <taxon>Basidiomycota</taxon>
        <taxon>Agaricomycotina</taxon>
        <taxon>Agaricomycetes</taxon>
        <taxon>Cantharellales</taxon>
        <taxon>Ceratobasidiaceae</taxon>
        <taxon>Rhizoctonia</taxon>
        <taxon>Rhizoctonia solani AG-1</taxon>
    </lineage>
</organism>
<name>L8WKM3_THACA</name>
<evidence type="ECO:0000313" key="1">
    <source>
        <dbReference type="EMBL" id="ELU38485.1"/>
    </source>
</evidence>
<dbReference type="HOGENOM" id="CLU_1929026_0_0_1"/>
<accession>L8WKM3</accession>
<dbReference type="EMBL" id="AFRT01002158">
    <property type="protein sequence ID" value="ELU38485.1"/>
    <property type="molecule type" value="Genomic_DNA"/>
</dbReference>
<dbReference type="Proteomes" id="UP000011668">
    <property type="component" value="Unassembled WGS sequence"/>
</dbReference>
<keyword evidence="2" id="KW-1185">Reference proteome</keyword>
<proteinExistence type="predicted"/>